<sequence>MPDRKPESDGTTPSNVRGDIQRGLAGDKKPGFDPAAAPMETDAESGGTPTTAEAAATDRQAQWNPNPSDYQGSKASAMREFDTPPPRKAAWPVGKLLLVAIVIAILAGAAALVFGGLV</sequence>
<protein>
    <submittedName>
        <fullName evidence="3">Uncharacterized protein</fullName>
    </submittedName>
</protein>
<keyword evidence="2" id="KW-0812">Transmembrane</keyword>
<dbReference type="RefSeq" id="WP_265961316.1">
    <property type="nucleotide sequence ID" value="NZ_JAPEVI010000002.1"/>
</dbReference>
<feature type="compositionally biased region" description="Low complexity" evidence="1">
    <location>
        <begin position="48"/>
        <end position="57"/>
    </location>
</feature>
<accession>A0ABT3QXJ5</accession>
<feature type="compositionally biased region" description="Polar residues" evidence="1">
    <location>
        <begin position="59"/>
        <end position="74"/>
    </location>
</feature>
<evidence type="ECO:0000313" key="4">
    <source>
        <dbReference type="Proteomes" id="UP001300261"/>
    </source>
</evidence>
<keyword evidence="2" id="KW-0472">Membrane</keyword>
<evidence type="ECO:0000313" key="3">
    <source>
        <dbReference type="EMBL" id="MCX2721627.1"/>
    </source>
</evidence>
<evidence type="ECO:0000256" key="1">
    <source>
        <dbReference type="SAM" id="MobiDB-lite"/>
    </source>
</evidence>
<reference evidence="3 4" key="1">
    <citation type="journal article" date="2016" name="Int. J. Syst. Evol. Microbiol.">
        <title>Labrenzia salina sp. nov., isolated from the rhizosphere of the halophyte Arthrocnemum macrostachyum.</title>
        <authorList>
            <person name="Camacho M."/>
            <person name="Redondo-Gomez S."/>
            <person name="Rodriguez-Llorente I."/>
            <person name="Rohde M."/>
            <person name="Sproer C."/>
            <person name="Schumann P."/>
            <person name="Klenk H.P."/>
            <person name="Montero-Calasanz M.D.C."/>
        </authorList>
    </citation>
    <scope>NUCLEOTIDE SEQUENCE [LARGE SCALE GENOMIC DNA]</scope>
    <source>
        <strain evidence="3 4">DSM 29163</strain>
    </source>
</reference>
<keyword evidence="2" id="KW-1133">Transmembrane helix</keyword>
<keyword evidence="4" id="KW-1185">Reference proteome</keyword>
<dbReference type="Proteomes" id="UP001300261">
    <property type="component" value="Unassembled WGS sequence"/>
</dbReference>
<evidence type="ECO:0000256" key="2">
    <source>
        <dbReference type="SAM" id="Phobius"/>
    </source>
</evidence>
<proteinExistence type="predicted"/>
<name>A0ABT3QXJ5_9HYPH</name>
<dbReference type="EMBL" id="JAPEVI010000002">
    <property type="protein sequence ID" value="MCX2721627.1"/>
    <property type="molecule type" value="Genomic_DNA"/>
</dbReference>
<feature type="transmembrane region" description="Helical" evidence="2">
    <location>
        <begin position="96"/>
        <end position="117"/>
    </location>
</feature>
<gene>
    <name evidence="3" type="ORF">ON753_04285</name>
</gene>
<organism evidence="3 4">
    <name type="scientific">Roseibium salinum</name>
    <dbReference type="NCBI Taxonomy" id="1604349"/>
    <lineage>
        <taxon>Bacteria</taxon>
        <taxon>Pseudomonadati</taxon>
        <taxon>Pseudomonadota</taxon>
        <taxon>Alphaproteobacteria</taxon>
        <taxon>Hyphomicrobiales</taxon>
        <taxon>Stappiaceae</taxon>
        <taxon>Roseibium</taxon>
    </lineage>
</organism>
<feature type="region of interest" description="Disordered" evidence="1">
    <location>
        <begin position="1"/>
        <end position="86"/>
    </location>
</feature>
<comment type="caution">
    <text evidence="3">The sequence shown here is derived from an EMBL/GenBank/DDBJ whole genome shotgun (WGS) entry which is preliminary data.</text>
</comment>